<sequence length="136" mass="15806">MYERVFLGKQWIIEQSTSVSQGFKCSLRRYHLAHSNFCPSISALPLHLTFAHYPTAKIIFFKNANYNEAHAMKRQSRSVTNVSNYELYKELIYPKVPRIDFLWSPVGDSSLGFIFVRESGLERVIPKPRPAIKVRK</sequence>
<protein>
    <submittedName>
        <fullName evidence="1">Uncharacterized protein</fullName>
    </submittedName>
</protein>
<dbReference type="EMBL" id="AZBU02000006">
    <property type="protein sequence ID" value="TKR73889.1"/>
    <property type="molecule type" value="Genomic_DNA"/>
</dbReference>
<name>A0A4U5MVL8_STECR</name>
<keyword evidence="2" id="KW-1185">Reference proteome</keyword>
<evidence type="ECO:0000313" key="1">
    <source>
        <dbReference type="EMBL" id="TKR73889.1"/>
    </source>
</evidence>
<reference evidence="1 2" key="2">
    <citation type="journal article" date="2019" name="G3 (Bethesda)">
        <title>Hybrid Assembly of the Genome of the Entomopathogenic Nematode Steinernema carpocapsae Identifies the X-Chromosome.</title>
        <authorList>
            <person name="Serra L."/>
            <person name="Macchietto M."/>
            <person name="Macias-Munoz A."/>
            <person name="McGill C.J."/>
            <person name="Rodriguez I.M."/>
            <person name="Rodriguez B."/>
            <person name="Murad R."/>
            <person name="Mortazavi A."/>
        </authorList>
    </citation>
    <scope>NUCLEOTIDE SEQUENCE [LARGE SCALE GENOMIC DNA]</scope>
    <source>
        <strain evidence="1 2">ALL</strain>
    </source>
</reference>
<comment type="caution">
    <text evidence="1">The sequence shown here is derived from an EMBL/GenBank/DDBJ whole genome shotgun (WGS) entry which is preliminary data.</text>
</comment>
<accession>A0A4U5MVL8</accession>
<reference evidence="1 2" key="1">
    <citation type="journal article" date="2015" name="Genome Biol.">
        <title>Comparative genomics of Steinernema reveals deeply conserved gene regulatory networks.</title>
        <authorList>
            <person name="Dillman A.R."/>
            <person name="Macchietto M."/>
            <person name="Porter C.F."/>
            <person name="Rogers A."/>
            <person name="Williams B."/>
            <person name="Antoshechkin I."/>
            <person name="Lee M.M."/>
            <person name="Goodwin Z."/>
            <person name="Lu X."/>
            <person name="Lewis E.E."/>
            <person name="Goodrich-Blair H."/>
            <person name="Stock S.P."/>
            <person name="Adams B.J."/>
            <person name="Sternberg P.W."/>
            <person name="Mortazavi A."/>
        </authorList>
    </citation>
    <scope>NUCLEOTIDE SEQUENCE [LARGE SCALE GENOMIC DNA]</scope>
    <source>
        <strain evidence="1 2">ALL</strain>
    </source>
</reference>
<dbReference type="Proteomes" id="UP000298663">
    <property type="component" value="Unassembled WGS sequence"/>
</dbReference>
<gene>
    <name evidence="1" type="ORF">L596_021137</name>
</gene>
<evidence type="ECO:0000313" key="2">
    <source>
        <dbReference type="Proteomes" id="UP000298663"/>
    </source>
</evidence>
<dbReference type="AlphaFoldDB" id="A0A4U5MVL8"/>
<proteinExistence type="predicted"/>
<organism evidence="1 2">
    <name type="scientific">Steinernema carpocapsae</name>
    <name type="common">Entomopathogenic nematode</name>
    <dbReference type="NCBI Taxonomy" id="34508"/>
    <lineage>
        <taxon>Eukaryota</taxon>
        <taxon>Metazoa</taxon>
        <taxon>Ecdysozoa</taxon>
        <taxon>Nematoda</taxon>
        <taxon>Chromadorea</taxon>
        <taxon>Rhabditida</taxon>
        <taxon>Tylenchina</taxon>
        <taxon>Panagrolaimomorpha</taxon>
        <taxon>Strongyloidoidea</taxon>
        <taxon>Steinernematidae</taxon>
        <taxon>Steinernema</taxon>
    </lineage>
</organism>